<feature type="domain" description="Glycosyl transferase family 1" evidence="1">
    <location>
        <begin position="194"/>
        <end position="355"/>
    </location>
</feature>
<dbReference type="InterPro" id="IPR001296">
    <property type="entry name" value="Glyco_trans_1"/>
</dbReference>
<feature type="domain" description="Glycosyltransferase subfamily 4-like N-terminal" evidence="2">
    <location>
        <begin position="25"/>
        <end position="183"/>
    </location>
</feature>
<dbReference type="GO" id="GO:0016757">
    <property type="term" value="F:glycosyltransferase activity"/>
    <property type="evidence" value="ECO:0007669"/>
    <property type="project" value="InterPro"/>
</dbReference>
<keyword evidence="4" id="KW-1185">Reference proteome</keyword>
<dbReference type="AlphaFoldDB" id="A0A1H6BH37"/>
<keyword evidence="3" id="KW-0808">Transferase</keyword>
<protein>
    <submittedName>
        <fullName evidence="3">Glycosyltransferase involved in cell wall bisynthesis</fullName>
    </submittedName>
</protein>
<accession>A0A1H6BH37</accession>
<dbReference type="SUPFAM" id="SSF53756">
    <property type="entry name" value="UDP-Glycosyltransferase/glycogen phosphorylase"/>
    <property type="match status" value="1"/>
</dbReference>
<organism evidence="3 4">
    <name type="scientific">Bosea lathyri</name>
    <dbReference type="NCBI Taxonomy" id="1036778"/>
    <lineage>
        <taxon>Bacteria</taxon>
        <taxon>Pseudomonadati</taxon>
        <taxon>Pseudomonadota</taxon>
        <taxon>Alphaproteobacteria</taxon>
        <taxon>Hyphomicrobiales</taxon>
        <taxon>Boseaceae</taxon>
        <taxon>Bosea</taxon>
    </lineage>
</organism>
<evidence type="ECO:0000313" key="3">
    <source>
        <dbReference type="EMBL" id="SEG60068.1"/>
    </source>
</evidence>
<reference evidence="3 4" key="1">
    <citation type="submission" date="2016-10" db="EMBL/GenBank/DDBJ databases">
        <authorList>
            <person name="de Groot N.N."/>
        </authorList>
    </citation>
    <scope>NUCLEOTIDE SEQUENCE [LARGE SCALE GENOMIC DNA]</scope>
    <source>
        <strain evidence="3 4">DSM 26656</strain>
    </source>
</reference>
<evidence type="ECO:0000313" key="4">
    <source>
        <dbReference type="Proteomes" id="UP000236743"/>
    </source>
</evidence>
<gene>
    <name evidence="3" type="ORF">SAMN04488115_107231</name>
</gene>
<dbReference type="InterPro" id="IPR028098">
    <property type="entry name" value="Glyco_trans_4-like_N"/>
</dbReference>
<dbReference type="EMBL" id="FNUY01000007">
    <property type="protein sequence ID" value="SEG60068.1"/>
    <property type="molecule type" value="Genomic_DNA"/>
</dbReference>
<proteinExistence type="predicted"/>
<dbReference type="Proteomes" id="UP000236743">
    <property type="component" value="Unassembled WGS sequence"/>
</dbReference>
<dbReference type="Pfam" id="PF13439">
    <property type="entry name" value="Glyco_transf_4"/>
    <property type="match status" value="1"/>
</dbReference>
<dbReference type="PANTHER" id="PTHR12526">
    <property type="entry name" value="GLYCOSYLTRANSFERASE"/>
    <property type="match status" value="1"/>
</dbReference>
<sequence length="380" mass="41647">MKADASPPEARRKPRILLFVPVLVVGGAERHTVDLCDWLRQRGFDCRIVVHGAARSEAITDTPGGRDAIFLNLKGMSELRGWWTIRRLFREMNPDIIVGINQTPLIISVIERAIGATRARLCCIFHTTQMQAFEAYQARIFAVASRFADALVYVSETQREFWTGRGVATRLTRVIINGVDIDRFAPRPEAGAAIRQAYGLAQDDFVVSVAASFRPEKNHREFVEAMALLRERGVMVKAMLMGGGETLDATKALVATLGLGDLILFAGEQREVNPFMCASDVGVLCGKAETLPLSALEYLASGTPMICTRVGGVEEILQHGVNGLLYESGSSLALADAIAAMADPAFRKPLAERARSSISHLSLTDMHLAYERLFLDMVAQ</sequence>
<evidence type="ECO:0000259" key="2">
    <source>
        <dbReference type="Pfam" id="PF13439"/>
    </source>
</evidence>
<name>A0A1H6BH37_9HYPH</name>
<dbReference type="OrthoDB" id="9781738at2"/>
<dbReference type="RefSeq" id="WP_103873816.1">
    <property type="nucleotide sequence ID" value="NZ_FNUY01000007.1"/>
</dbReference>
<dbReference type="Gene3D" id="3.40.50.2000">
    <property type="entry name" value="Glycogen Phosphorylase B"/>
    <property type="match status" value="2"/>
</dbReference>
<dbReference type="Pfam" id="PF00534">
    <property type="entry name" value="Glycos_transf_1"/>
    <property type="match status" value="1"/>
</dbReference>
<dbReference type="PANTHER" id="PTHR12526:SF630">
    <property type="entry name" value="GLYCOSYLTRANSFERASE"/>
    <property type="match status" value="1"/>
</dbReference>
<evidence type="ECO:0000259" key="1">
    <source>
        <dbReference type="Pfam" id="PF00534"/>
    </source>
</evidence>